<protein>
    <recommendedName>
        <fullName evidence="2">DUF5580 domain-containing protein</fullName>
    </recommendedName>
</protein>
<dbReference type="AlphaFoldDB" id="A0AAD8FP47"/>
<organism evidence="3 4">
    <name type="scientific">Biomphalaria pfeifferi</name>
    <name type="common">Bloodfluke planorb</name>
    <name type="synonym">Freshwater snail</name>
    <dbReference type="NCBI Taxonomy" id="112525"/>
    <lineage>
        <taxon>Eukaryota</taxon>
        <taxon>Metazoa</taxon>
        <taxon>Spiralia</taxon>
        <taxon>Lophotrochozoa</taxon>
        <taxon>Mollusca</taxon>
        <taxon>Gastropoda</taxon>
        <taxon>Heterobranchia</taxon>
        <taxon>Euthyneura</taxon>
        <taxon>Panpulmonata</taxon>
        <taxon>Hygrophila</taxon>
        <taxon>Lymnaeoidea</taxon>
        <taxon>Planorbidae</taxon>
        <taxon>Biomphalaria</taxon>
    </lineage>
</organism>
<dbReference type="InterPro" id="IPR040774">
    <property type="entry name" value="DUF5580"/>
</dbReference>
<reference evidence="3" key="1">
    <citation type="journal article" date="2023" name="PLoS Negl. Trop. Dis.">
        <title>A genome sequence for Biomphalaria pfeifferi, the major vector snail for the human-infecting parasite Schistosoma mansoni.</title>
        <authorList>
            <person name="Bu L."/>
            <person name="Lu L."/>
            <person name="Laidemitt M.R."/>
            <person name="Zhang S.M."/>
            <person name="Mutuku M."/>
            <person name="Mkoji G."/>
            <person name="Steinauer M."/>
            <person name="Loker E.S."/>
        </authorList>
    </citation>
    <scope>NUCLEOTIDE SEQUENCE</scope>
    <source>
        <strain evidence="3">KasaAsao</strain>
    </source>
</reference>
<dbReference type="Proteomes" id="UP001233172">
    <property type="component" value="Unassembled WGS sequence"/>
</dbReference>
<evidence type="ECO:0000256" key="1">
    <source>
        <dbReference type="SAM" id="MobiDB-lite"/>
    </source>
</evidence>
<feature type="domain" description="DUF5580" evidence="2">
    <location>
        <begin position="332"/>
        <end position="414"/>
    </location>
</feature>
<dbReference type="SUPFAM" id="SSF47473">
    <property type="entry name" value="EF-hand"/>
    <property type="match status" value="1"/>
</dbReference>
<evidence type="ECO:0000313" key="4">
    <source>
        <dbReference type="Proteomes" id="UP001233172"/>
    </source>
</evidence>
<name>A0AAD8FP47_BIOPF</name>
<evidence type="ECO:0000313" key="3">
    <source>
        <dbReference type="EMBL" id="KAK0069709.1"/>
    </source>
</evidence>
<gene>
    <name evidence="3" type="ORF">Bpfe_000886</name>
</gene>
<feature type="region of interest" description="Disordered" evidence="1">
    <location>
        <begin position="416"/>
        <end position="472"/>
    </location>
</feature>
<proteinExistence type="predicted"/>
<dbReference type="EMBL" id="JASAOG010000002">
    <property type="protein sequence ID" value="KAK0069709.1"/>
    <property type="molecule type" value="Genomic_DNA"/>
</dbReference>
<dbReference type="PANTHER" id="PTHR34830">
    <property type="entry name" value="SIMILAR TO HYPOTHETICAL PROTEIN MGC34837"/>
    <property type="match status" value="1"/>
</dbReference>
<feature type="compositionally biased region" description="Basic and acidic residues" evidence="1">
    <location>
        <begin position="105"/>
        <end position="115"/>
    </location>
</feature>
<dbReference type="InterPro" id="IPR011992">
    <property type="entry name" value="EF-hand-dom_pair"/>
</dbReference>
<accession>A0AAD8FP47</accession>
<reference evidence="3" key="2">
    <citation type="submission" date="2023-04" db="EMBL/GenBank/DDBJ databases">
        <authorList>
            <person name="Bu L."/>
            <person name="Lu L."/>
            <person name="Laidemitt M.R."/>
            <person name="Zhang S.M."/>
            <person name="Mutuku M."/>
            <person name="Mkoji G."/>
            <person name="Steinauer M."/>
            <person name="Loker E.S."/>
        </authorList>
    </citation>
    <scope>NUCLEOTIDE SEQUENCE</scope>
    <source>
        <strain evidence="3">KasaAsao</strain>
        <tissue evidence="3">Whole Snail</tissue>
    </source>
</reference>
<dbReference type="InterPro" id="IPR049246">
    <property type="entry name" value="DUF5580_M"/>
</dbReference>
<feature type="region of interest" description="Disordered" evidence="1">
    <location>
        <begin position="88"/>
        <end position="115"/>
    </location>
</feature>
<dbReference type="Pfam" id="PF20742">
    <property type="entry name" value="DUF5580_M"/>
    <property type="match status" value="1"/>
</dbReference>
<keyword evidence="4" id="KW-1185">Reference proteome</keyword>
<sequence>MPKLGRRSEFTELDHLKMATLTASTAPYGTNFTPTFSPRIIGSNFVTVLDRPLNIGKHEKVQLISEKPNNLDPRALTDFSRKYNQPYKDPFHNNKWHNNSITNRPDSKDIHSKYPRLAPKEGNRIKNLQASRRMSTVFEPEAWTQSQNGLSEFLPRGMSGSTSSVLVYGSTGSFNTPSVTNRRELDIPEFRQKLLSQIPRGVFLPTVPIVLSASEEAKLLQILATELYSFHPELLRDIYINISNTVDKHLTGYCHYQDLVRVFYRMSLRFPPDLLQIVAAMFVNTPRNQVQVNYEKFLSFVGAALKKNVRENPANILYLGDGGEVKLFRTVAEQLTSNEFIIDYQKLIAALQSADRSRSNALTANQIKTICFQQRIPIQESLLNSLLRKCEDSRRYDLYNWWAFIKLLQRIQPDSGSISSPKLQSGDKNKRLRSMASSSSRETNKFGYTDTSMWNRDPPISPQKENVPDPNREILSRMDQVLTDFERSYERSKFQLSPRKEELSWFKNFKKFADAIYKHDDKFEGKLPYSNMSEWSKLYNDTFELDIPDNLIHLALKQATKKGQVDLHQFLTLLGKQN</sequence>
<evidence type="ECO:0000259" key="2">
    <source>
        <dbReference type="Pfam" id="PF20742"/>
    </source>
</evidence>
<dbReference type="PANTHER" id="PTHR34830:SF1">
    <property type="entry name" value="GENE 12695-RELATED"/>
    <property type="match status" value="1"/>
</dbReference>
<comment type="caution">
    <text evidence="3">The sequence shown here is derived from an EMBL/GenBank/DDBJ whole genome shotgun (WGS) entry which is preliminary data.</text>
</comment>